<evidence type="ECO:0000256" key="1">
    <source>
        <dbReference type="SAM" id="Phobius"/>
    </source>
</evidence>
<proteinExistence type="predicted"/>
<protein>
    <submittedName>
        <fullName evidence="3">Uncharacterized protein</fullName>
    </submittedName>
</protein>
<organism evidence="2 3">
    <name type="scientific">Schistosoma margrebowiei</name>
    <dbReference type="NCBI Taxonomy" id="48269"/>
    <lineage>
        <taxon>Eukaryota</taxon>
        <taxon>Metazoa</taxon>
        <taxon>Spiralia</taxon>
        <taxon>Lophotrochozoa</taxon>
        <taxon>Platyhelminthes</taxon>
        <taxon>Trematoda</taxon>
        <taxon>Digenea</taxon>
        <taxon>Strigeidida</taxon>
        <taxon>Schistosomatoidea</taxon>
        <taxon>Schistosomatidae</taxon>
        <taxon>Schistosoma</taxon>
    </lineage>
</organism>
<keyword evidence="1" id="KW-0472">Membrane</keyword>
<keyword evidence="1" id="KW-1133">Transmembrane helix</keyword>
<dbReference type="AlphaFoldDB" id="A0AA85AM95"/>
<dbReference type="Proteomes" id="UP000050790">
    <property type="component" value="Unassembled WGS sequence"/>
</dbReference>
<keyword evidence="1" id="KW-0812">Transmembrane</keyword>
<feature type="transmembrane region" description="Helical" evidence="1">
    <location>
        <begin position="168"/>
        <end position="191"/>
    </location>
</feature>
<sequence>MLIVKGEFSKVNCSRVSIADSSMMMNFAFGDASTITNQNNLNCIFERNKDPLVFSGFLLTLIGLVLGLIIMFNNKLHSTSTKNSIFIVITMIIMIVGFALLISCTNWYEVIISAFVANVFTILAILLSLNLHGPERQWKTVLFAICGVIIVTGFILLVLGLILKVKGLLVATYVCWCFVTFIVMIYTIYYLNRHRDEEHLSTLYSLFFVIYEYFLLVINVQLSLNAIIDCQSKNERT</sequence>
<reference evidence="3" key="1">
    <citation type="submission" date="2023-11" db="UniProtKB">
        <authorList>
            <consortium name="WormBaseParasite"/>
        </authorList>
    </citation>
    <scope>IDENTIFICATION</scope>
</reference>
<feature type="transmembrane region" description="Helical" evidence="1">
    <location>
        <begin position="203"/>
        <end position="224"/>
    </location>
</feature>
<feature type="transmembrane region" description="Helical" evidence="1">
    <location>
        <begin position="141"/>
        <end position="162"/>
    </location>
</feature>
<feature type="transmembrane region" description="Helical" evidence="1">
    <location>
        <begin position="108"/>
        <end position="129"/>
    </location>
</feature>
<feature type="transmembrane region" description="Helical" evidence="1">
    <location>
        <begin position="84"/>
        <end position="102"/>
    </location>
</feature>
<name>A0AA85AM95_9TREM</name>
<accession>A0AA85AM95</accession>
<feature type="transmembrane region" description="Helical" evidence="1">
    <location>
        <begin position="52"/>
        <end position="72"/>
    </location>
</feature>
<evidence type="ECO:0000313" key="2">
    <source>
        <dbReference type="Proteomes" id="UP000050790"/>
    </source>
</evidence>
<evidence type="ECO:0000313" key="3">
    <source>
        <dbReference type="WBParaSite" id="SMRG1_93590.2"/>
    </source>
</evidence>
<dbReference type="WBParaSite" id="SMRG1_93590.2">
    <property type="protein sequence ID" value="SMRG1_93590.2"/>
    <property type="gene ID" value="SMRG1_93590"/>
</dbReference>